<dbReference type="PANTHER" id="PTHR42855">
    <property type="entry name" value="ABC TRANSPORTER ATP-BINDING SUBUNIT"/>
    <property type="match status" value="1"/>
</dbReference>
<dbReference type="PATRIC" id="fig|1430899.3.peg.1939"/>
<keyword evidence="1" id="KW-0547">Nucleotide-binding</keyword>
<dbReference type="SMART" id="SM00382">
    <property type="entry name" value="AAA"/>
    <property type="match status" value="2"/>
</dbReference>
<dbReference type="Proteomes" id="UP000052258">
    <property type="component" value="Unassembled WGS sequence"/>
</dbReference>
<reference evidence="4 5" key="1">
    <citation type="journal article" date="2015" name="Genome Biol. Evol.">
        <title>Comparative Genomics of Listeria Sensu Lato: Genus-Wide Differences in Evolutionary Dynamics and the Progressive Gain of Complex, Potentially Pathogenicity-Related Traits through Lateral Gene Transfer.</title>
        <authorList>
            <person name="Chiara M."/>
            <person name="Caruso M."/>
            <person name="D'Erchia A.M."/>
            <person name="Manzari C."/>
            <person name="Fraccalvieri R."/>
            <person name="Goffredo E."/>
            <person name="Latorre L."/>
            <person name="Miccolupo A."/>
            <person name="Padalino I."/>
            <person name="Santagada G."/>
            <person name="Chiocco D."/>
            <person name="Pesole G."/>
            <person name="Horner D.S."/>
            <person name="Parisi A."/>
        </authorList>
    </citation>
    <scope>NUCLEOTIDE SEQUENCE [LARGE SCALE GENOMIC DNA]</scope>
    <source>
        <strain evidence="4 5">1991</strain>
    </source>
</reference>
<dbReference type="PROSITE" id="PS50893">
    <property type="entry name" value="ABC_TRANSPORTER_2"/>
    <property type="match status" value="1"/>
</dbReference>
<dbReference type="InterPro" id="IPR027417">
    <property type="entry name" value="P-loop_NTPase"/>
</dbReference>
<feature type="domain" description="ABC transporter" evidence="3">
    <location>
        <begin position="4"/>
        <end position="484"/>
    </location>
</feature>
<dbReference type="InterPro" id="IPR003439">
    <property type="entry name" value="ABC_transporter-like_ATP-bd"/>
</dbReference>
<evidence type="ECO:0000259" key="3">
    <source>
        <dbReference type="PROSITE" id="PS50893"/>
    </source>
</evidence>
<accession>A0A0J8G852</accession>
<dbReference type="RefSeq" id="WP_007472076.1">
    <property type="nucleotide sequence ID" value="NZ_KQ130617.1"/>
</dbReference>
<dbReference type="GO" id="GO:0005524">
    <property type="term" value="F:ATP binding"/>
    <property type="evidence" value="ECO:0007669"/>
    <property type="project" value="UniProtKB-KW"/>
</dbReference>
<evidence type="ECO:0000256" key="1">
    <source>
        <dbReference type="ARBA" id="ARBA00022741"/>
    </source>
</evidence>
<dbReference type="Pfam" id="PF12848">
    <property type="entry name" value="ABC_tran_Xtn"/>
    <property type="match status" value="1"/>
</dbReference>
<organism evidence="4 5">
    <name type="scientific">Listeria fleischmannii 1991</name>
    <dbReference type="NCBI Taxonomy" id="1430899"/>
    <lineage>
        <taxon>Bacteria</taxon>
        <taxon>Bacillati</taxon>
        <taxon>Bacillota</taxon>
        <taxon>Bacilli</taxon>
        <taxon>Bacillales</taxon>
        <taxon>Listeriaceae</taxon>
        <taxon>Listeria</taxon>
    </lineage>
</organism>
<comment type="caution">
    <text evidence="4">The sequence shown here is derived from an EMBL/GenBank/DDBJ whole genome shotgun (WGS) entry which is preliminary data.</text>
</comment>
<keyword evidence="2 4" id="KW-0067">ATP-binding</keyword>
<protein>
    <submittedName>
        <fullName evidence="4">ABC transporter ATP-binding protein</fullName>
    </submittedName>
</protein>
<sequence>MFTLEVKDLKKEIGARTLFEISHLTAKRGDKIGIVGRNGTGKTTLLEILAGVSEQDAGEVLRDGTTGYIRQINPQDERLSGGEKTRKLIQEVLRTRPQLIFADEPTSNLDADSAAHLKRDFKKFSGTIFVISHDRDFLDAVCSEIWELEGEEITRYKGNYSHYRLQKDNEREAQQKAYSENMAEKKRLESAISYRKDMAGSMDAKQEKLFKKGLTRKEVAYGRMFKGGQQKSQHKTIKATEKRLERLEHVDKPFQFKPVKIRLPETRRLKKGTSLLQISAGDVKVPGKKLFKTEAFSIKVGEKIALVGKNASGKTSFLRAILNEDDLIRRTNEVRIAYFDQELAGLVTSETLIENVNRVNAHDKQLAMDVLGSMHFSQADLNKKVAILSGGERVKLYLSMILLSDANLLILDEPTNYLDIDAMEALESMIREFDGAVLFVSHDGAFVRNVSEQVIRIADGTMKWIPKAMTDIVKEESEARVTVAEDKLVVQLRLTEIAAKLSDPKISAKEKDELNEAYMRNSQILRQLEE</sequence>
<keyword evidence="5" id="KW-1185">Reference proteome</keyword>
<dbReference type="Pfam" id="PF00005">
    <property type="entry name" value="ABC_tran"/>
    <property type="match status" value="2"/>
</dbReference>
<dbReference type="GO" id="GO:0016887">
    <property type="term" value="F:ATP hydrolysis activity"/>
    <property type="evidence" value="ECO:0007669"/>
    <property type="project" value="InterPro"/>
</dbReference>
<dbReference type="NCBIfam" id="NF000355">
    <property type="entry name" value="ribo_prot_ABC_F"/>
    <property type="match status" value="1"/>
</dbReference>
<gene>
    <name evidence="4" type="ORF">X560_1898</name>
</gene>
<dbReference type="InterPro" id="IPR032781">
    <property type="entry name" value="ABC_tran_Xtn"/>
</dbReference>
<dbReference type="SUPFAM" id="SSF52540">
    <property type="entry name" value="P-loop containing nucleoside triphosphate hydrolases"/>
    <property type="match status" value="2"/>
</dbReference>
<dbReference type="InterPro" id="IPR051309">
    <property type="entry name" value="ABCF_ATPase"/>
</dbReference>
<name>A0A0J8G852_9LIST</name>
<dbReference type="PANTHER" id="PTHR42855:SF2">
    <property type="entry name" value="DRUG RESISTANCE ABC TRANSPORTER,ATP-BINDING PROTEIN"/>
    <property type="match status" value="1"/>
</dbReference>
<evidence type="ECO:0000256" key="2">
    <source>
        <dbReference type="ARBA" id="ARBA00022840"/>
    </source>
</evidence>
<evidence type="ECO:0000313" key="5">
    <source>
        <dbReference type="Proteomes" id="UP000052258"/>
    </source>
</evidence>
<dbReference type="Gene3D" id="3.40.50.300">
    <property type="entry name" value="P-loop containing nucleotide triphosphate hydrolases"/>
    <property type="match status" value="3"/>
</dbReference>
<proteinExistence type="predicted"/>
<dbReference type="AlphaFoldDB" id="A0A0J8G852"/>
<dbReference type="InterPro" id="IPR003593">
    <property type="entry name" value="AAA+_ATPase"/>
</dbReference>
<evidence type="ECO:0000313" key="4">
    <source>
        <dbReference type="EMBL" id="KMT58862.1"/>
    </source>
</evidence>
<dbReference type="CDD" id="cd03221">
    <property type="entry name" value="ABCF_EF-3"/>
    <property type="match status" value="2"/>
</dbReference>
<dbReference type="EMBL" id="AZHO01000023">
    <property type="protein sequence ID" value="KMT58862.1"/>
    <property type="molecule type" value="Genomic_DNA"/>
</dbReference>